<dbReference type="RefSeq" id="WP_143060446.1">
    <property type="nucleotide sequence ID" value="NZ_FNTD01000004.1"/>
</dbReference>
<reference evidence="1 2" key="1">
    <citation type="submission" date="2016-10" db="EMBL/GenBank/DDBJ databases">
        <authorList>
            <person name="de Groot N.N."/>
        </authorList>
    </citation>
    <scope>NUCLEOTIDE SEQUENCE [LARGE SCALE GENOMIC DNA]</scope>
    <source>
        <strain evidence="1 2">DSM 40306</strain>
    </source>
</reference>
<dbReference type="Proteomes" id="UP000182375">
    <property type="component" value="Unassembled WGS sequence"/>
</dbReference>
<dbReference type="AlphaFoldDB" id="A0A1H4WH40"/>
<gene>
    <name evidence="1" type="ORF">SAMN04490357_3256</name>
</gene>
<protein>
    <submittedName>
        <fullName evidence="1">Uncharacterized protein</fullName>
    </submittedName>
</protein>
<sequence>MATSPEHEYLSNAALRIMESASNSGLFGYTEGQRKLFDFSCDLKKDWSKVVVGQTLWKHDGDGIDKDVRTLLNERDVAAAVYIARHKSRLRSRFAEVTQSYLDTPMRDRLSRLRVFWVPADFSTTDEEVVASTYRALQEEITRDLLLQVTLGGLTPRDVIRFASSRRPGLPIAILSHIKANGHRSHKSTATALGQTSGPVGYETDRLFMTGFLESESLQGGVYRITASGLAMLDICSRLRDYLNGNLGEENKNAHLEYICSLLGIDYPSIPIDTPLIGEDVVHQLQNPTFLLLQHVAQADSEGSVDWPAPYFALPSN</sequence>
<proteinExistence type="predicted"/>
<name>A0A1H4WH40_9ACTN</name>
<accession>A0A1H4WH40</accession>
<dbReference type="GeneID" id="95516713"/>
<dbReference type="EMBL" id="FNTD01000004">
    <property type="protein sequence ID" value="SEC91951.1"/>
    <property type="molecule type" value="Genomic_DNA"/>
</dbReference>
<evidence type="ECO:0000313" key="1">
    <source>
        <dbReference type="EMBL" id="SEC91951.1"/>
    </source>
</evidence>
<organism evidence="1 2">
    <name type="scientific">Streptomyces misionensis</name>
    <dbReference type="NCBI Taxonomy" id="67331"/>
    <lineage>
        <taxon>Bacteria</taxon>
        <taxon>Bacillati</taxon>
        <taxon>Actinomycetota</taxon>
        <taxon>Actinomycetes</taxon>
        <taxon>Kitasatosporales</taxon>
        <taxon>Streptomycetaceae</taxon>
        <taxon>Streptomyces</taxon>
    </lineage>
</organism>
<evidence type="ECO:0000313" key="2">
    <source>
        <dbReference type="Proteomes" id="UP000182375"/>
    </source>
</evidence>
<dbReference type="STRING" id="67331.SAMN04490357_3256"/>